<evidence type="ECO:0000256" key="3">
    <source>
        <dbReference type="ARBA" id="ARBA00022729"/>
    </source>
</evidence>
<accession>A0A934WMM3</accession>
<dbReference type="Proteomes" id="UP000630528">
    <property type="component" value="Unassembled WGS sequence"/>
</dbReference>
<gene>
    <name evidence="5" type="ORF">JJB11_17785</name>
</gene>
<comment type="similarity">
    <text evidence="1">Belongs to the bacterial solute-binding protein 7 family.</text>
</comment>
<feature type="chain" id="PRO_5037458237" evidence="4">
    <location>
        <begin position="30"/>
        <end position="342"/>
    </location>
</feature>
<dbReference type="PANTHER" id="PTHR33376">
    <property type="match status" value="1"/>
</dbReference>
<protein>
    <submittedName>
        <fullName evidence="5">DctP family TRAP transporter solute-binding subunit</fullName>
    </submittedName>
</protein>
<reference evidence="5" key="2">
    <citation type="submission" date="2021-01" db="EMBL/GenBank/DDBJ databases">
        <authorList>
            <person name="Kang M."/>
        </authorList>
    </citation>
    <scope>NUCLEOTIDE SEQUENCE</scope>
    <source>
        <strain evidence="5">KACC 17527</strain>
    </source>
</reference>
<dbReference type="InterPro" id="IPR018389">
    <property type="entry name" value="DctP_fam"/>
</dbReference>
<keyword evidence="6" id="KW-1185">Reference proteome</keyword>
<comment type="caution">
    <text evidence="5">The sequence shown here is derived from an EMBL/GenBank/DDBJ whole genome shotgun (WGS) entry which is preliminary data.</text>
</comment>
<keyword evidence="2" id="KW-0813">Transport</keyword>
<keyword evidence="3 4" id="KW-0732">Signal</keyword>
<dbReference type="Pfam" id="PF03480">
    <property type="entry name" value="DctP"/>
    <property type="match status" value="1"/>
</dbReference>
<feature type="signal peptide" evidence="4">
    <location>
        <begin position="1"/>
        <end position="29"/>
    </location>
</feature>
<sequence>MHSNTLSKITRRAAIAAAAFALALPAAQAQQTLKGGTSMTPDHPAAEMLKKFSEVLDAKSHGKIKLQVLTNGVLGADVQMQSQLQAGTQDVMTTGTATMASQVKEMAILDFPFVFQSGEEFDRVMDGPMGKLLSDKAYEKGWVVLAYTHNGFRNTTNSKHPITKWEDYKGLKLRVIQNAMYIDMFKQLGANPTPMAVTEVYTALETKAVDGQENPLPQIVTMKMQEVQKYLSLTRHSINSEALLIGRKSWDKLSKEDQATVLAAANEAKQWKRHELPRMEAGMLETVKKAGMQVNDVSLAERQRMAVQLKPVIDRQNERVGEDFARQFYAEVQKVRTNVAAK</sequence>
<dbReference type="NCBIfam" id="TIGR00787">
    <property type="entry name" value="dctP"/>
    <property type="match status" value="1"/>
</dbReference>
<name>A0A934WMM3_9BURK</name>
<proteinExistence type="inferred from homology"/>
<dbReference type="InterPro" id="IPR004682">
    <property type="entry name" value="TRAP_DctP"/>
</dbReference>
<evidence type="ECO:0000256" key="4">
    <source>
        <dbReference type="SAM" id="SignalP"/>
    </source>
</evidence>
<dbReference type="PANTHER" id="PTHR33376:SF7">
    <property type="entry name" value="C4-DICARBOXYLATE-BINDING PROTEIN DCTB"/>
    <property type="match status" value="1"/>
</dbReference>
<dbReference type="GO" id="GO:0030288">
    <property type="term" value="C:outer membrane-bounded periplasmic space"/>
    <property type="evidence" value="ECO:0007669"/>
    <property type="project" value="InterPro"/>
</dbReference>
<dbReference type="PIRSF" id="PIRSF006470">
    <property type="entry name" value="DctB"/>
    <property type="match status" value="1"/>
</dbReference>
<dbReference type="AlphaFoldDB" id="A0A934WMM3"/>
<reference evidence="5" key="1">
    <citation type="journal article" date="2012" name="J. Microbiol. Biotechnol.">
        <title>Ramlibacter ginsenosidimutans sp. nov., with ginsenoside-converting activity.</title>
        <authorList>
            <person name="Wang L."/>
            <person name="An D.S."/>
            <person name="Kim S.G."/>
            <person name="Jin F.X."/>
            <person name="Kim S.C."/>
            <person name="Lee S.T."/>
            <person name="Im W.T."/>
        </authorList>
    </citation>
    <scope>NUCLEOTIDE SEQUENCE</scope>
    <source>
        <strain evidence="5">KACC 17527</strain>
    </source>
</reference>
<dbReference type="InterPro" id="IPR038404">
    <property type="entry name" value="TRAP_DctP_sf"/>
</dbReference>
<evidence type="ECO:0000256" key="1">
    <source>
        <dbReference type="ARBA" id="ARBA00009023"/>
    </source>
</evidence>
<dbReference type="EMBL" id="JAEPWM010000008">
    <property type="protein sequence ID" value="MBK6007954.1"/>
    <property type="molecule type" value="Genomic_DNA"/>
</dbReference>
<evidence type="ECO:0000313" key="6">
    <source>
        <dbReference type="Proteomes" id="UP000630528"/>
    </source>
</evidence>
<organism evidence="5 6">
    <name type="scientific">Ramlibacter ginsenosidimutans</name>
    <dbReference type="NCBI Taxonomy" id="502333"/>
    <lineage>
        <taxon>Bacteria</taxon>
        <taxon>Pseudomonadati</taxon>
        <taxon>Pseudomonadota</taxon>
        <taxon>Betaproteobacteria</taxon>
        <taxon>Burkholderiales</taxon>
        <taxon>Comamonadaceae</taxon>
        <taxon>Ramlibacter</taxon>
    </lineage>
</organism>
<evidence type="ECO:0000313" key="5">
    <source>
        <dbReference type="EMBL" id="MBK6007954.1"/>
    </source>
</evidence>
<dbReference type="Gene3D" id="3.40.190.170">
    <property type="entry name" value="Bacterial extracellular solute-binding protein, family 7"/>
    <property type="match status" value="1"/>
</dbReference>
<dbReference type="RefSeq" id="WP_201174447.1">
    <property type="nucleotide sequence ID" value="NZ_JAEPWM010000008.1"/>
</dbReference>
<evidence type="ECO:0000256" key="2">
    <source>
        <dbReference type="ARBA" id="ARBA00022448"/>
    </source>
</evidence>
<dbReference type="GO" id="GO:0055085">
    <property type="term" value="P:transmembrane transport"/>
    <property type="evidence" value="ECO:0007669"/>
    <property type="project" value="InterPro"/>
</dbReference>
<dbReference type="NCBIfam" id="NF037995">
    <property type="entry name" value="TRAP_S1"/>
    <property type="match status" value="1"/>
</dbReference>